<dbReference type="InterPro" id="IPR011466">
    <property type="entry name" value="DUF1572"/>
</dbReference>
<comment type="caution">
    <text evidence="1">The sequence shown here is derived from an EMBL/GenBank/DDBJ whole genome shotgun (WGS) entry which is preliminary data.</text>
</comment>
<evidence type="ECO:0000313" key="1">
    <source>
        <dbReference type="EMBL" id="TXD73260.1"/>
    </source>
</evidence>
<protein>
    <submittedName>
        <fullName evidence="1">DinB family protein</fullName>
    </submittedName>
</protein>
<dbReference type="SUPFAM" id="SSF109854">
    <property type="entry name" value="DinB/YfiT-like putative metalloenzymes"/>
    <property type="match status" value="1"/>
</dbReference>
<dbReference type="Gene3D" id="1.20.120.450">
    <property type="entry name" value="dinb family like domain"/>
    <property type="match status" value="1"/>
</dbReference>
<name>A0A5C6Z1C6_9FLAO</name>
<dbReference type="Proteomes" id="UP000321497">
    <property type="component" value="Unassembled WGS sequence"/>
</dbReference>
<dbReference type="RefSeq" id="WP_111845599.1">
    <property type="nucleotide sequence ID" value="NZ_UEGI01000021.1"/>
</dbReference>
<accession>A0A5C6Z1C6</accession>
<proteinExistence type="predicted"/>
<dbReference type="EMBL" id="VORT01000005">
    <property type="protein sequence ID" value="TXD73260.1"/>
    <property type="molecule type" value="Genomic_DNA"/>
</dbReference>
<dbReference type="InterPro" id="IPR034660">
    <property type="entry name" value="DinB/YfiT-like"/>
</dbReference>
<dbReference type="Pfam" id="PF07609">
    <property type="entry name" value="DUF1572"/>
    <property type="match status" value="1"/>
</dbReference>
<sequence>MTNDLFIKLFQRDLDKLKVEISLYTKKANIWVIDPEISNSAGNLCLHIVGNLNHFIGFALGKTGYERNRESEFSTKNIPTSKLIEEIEEVSKTISNTLAKLSDENLNEQYPIQKFEENATIEFLLVHLLCHLNYHLGQVNYHRRLFDI</sequence>
<keyword evidence="2" id="KW-1185">Reference proteome</keyword>
<dbReference type="OrthoDB" id="893570at2"/>
<dbReference type="AlphaFoldDB" id="A0A5C6Z1C6"/>
<reference evidence="1 2" key="1">
    <citation type="submission" date="2019-08" db="EMBL/GenBank/DDBJ databases">
        <title>Genome of Aequorivita antarctica SW49 (type strain).</title>
        <authorList>
            <person name="Bowman J.P."/>
        </authorList>
    </citation>
    <scope>NUCLEOTIDE SEQUENCE [LARGE SCALE GENOMIC DNA]</scope>
    <source>
        <strain evidence="1 2">SW49</strain>
    </source>
</reference>
<evidence type="ECO:0000313" key="2">
    <source>
        <dbReference type="Proteomes" id="UP000321497"/>
    </source>
</evidence>
<organism evidence="1 2">
    <name type="scientific">Aequorivita antarctica</name>
    <dbReference type="NCBI Taxonomy" id="153266"/>
    <lineage>
        <taxon>Bacteria</taxon>
        <taxon>Pseudomonadati</taxon>
        <taxon>Bacteroidota</taxon>
        <taxon>Flavobacteriia</taxon>
        <taxon>Flavobacteriales</taxon>
        <taxon>Flavobacteriaceae</taxon>
        <taxon>Aequorivita</taxon>
    </lineage>
</organism>
<gene>
    <name evidence="1" type="ORF">ESU54_08975</name>
</gene>